<accession>A0A9W9ZNB5</accession>
<protein>
    <submittedName>
        <fullName evidence="7">Mitogen-activated protein kinase kinase kinase 2</fullName>
        <ecNumber evidence="7">2.7.11.25</ecNumber>
    </submittedName>
</protein>
<keyword evidence="1" id="KW-0723">Serine/threonine-protein kinase</keyword>
<evidence type="ECO:0000256" key="4">
    <source>
        <dbReference type="ARBA" id="ARBA00022777"/>
    </source>
</evidence>
<dbReference type="PROSITE" id="PS00108">
    <property type="entry name" value="PROTEIN_KINASE_ST"/>
    <property type="match status" value="1"/>
</dbReference>
<dbReference type="EMBL" id="MU825886">
    <property type="protein sequence ID" value="KAJ7384475.1"/>
    <property type="molecule type" value="Genomic_DNA"/>
</dbReference>
<feature type="domain" description="Protein kinase" evidence="6">
    <location>
        <begin position="99"/>
        <end position="376"/>
    </location>
</feature>
<reference evidence="7" key="1">
    <citation type="submission" date="2023-01" db="EMBL/GenBank/DDBJ databases">
        <title>Genome assembly of the deep-sea coral Lophelia pertusa.</title>
        <authorList>
            <person name="Herrera S."/>
            <person name="Cordes E."/>
        </authorList>
    </citation>
    <scope>NUCLEOTIDE SEQUENCE</scope>
    <source>
        <strain evidence="7">USNM1676648</strain>
        <tissue evidence="7">Polyp</tissue>
    </source>
</reference>
<keyword evidence="3" id="KW-0547">Nucleotide-binding</keyword>
<dbReference type="InterPro" id="IPR011009">
    <property type="entry name" value="Kinase-like_dom_sf"/>
</dbReference>
<sequence>MAARHRSSRRVVLRERNERGFALFLRNLKSVLNLLANIEEQELETDILIETRCRLVDASGTLSFLMSDIESGVTNATGLPSSALRDPRRRKEFGLSDSVSAYSDISDDELDEIYKSITGSSTTGLLNTPNIGYTKEQRLERSEMENHAFNASENDGSAHSWTQREFLGAGAFGKEVKAIKNEIDILSNFKHKRIVSCYGSEQKDGGLYLFMEFMAGGSLSDHIKRNKTLSESESGKYTMQILEGVSFLHSENIIHRDIKGSNVLLDDDGNVKLADFGLSKIIQKIGSKTNLMSCCGTLYWMAPEIFRGEGYGRKADIWSVGCTVVEMLTGSPPLGDLEPEAAIFKIGSRPTEPKLPESVSQDAKEFIQAALTWLVL</sequence>
<evidence type="ECO:0000256" key="2">
    <source>
        <dbReference type="ARBA" id="ARBA00022679"/>
    </source>
</evidence>
<dbReference type="SUPFAM" id="SSF56112">
    <property type="entry name" value="Protein kinase-like (PK-like)"/>
    <property type="match status" value="1"/>
</dbReference>
<dbReference type="AlphaFoldDB" id="A0A9W9ZNB5"/>
<dbReference type="OrthoDB" id="5964833at2759"/>
<evidence type="ECO:0000259" key="6">
    <source>
        <dbReference type="PROSITE" id="PS50011"/>
    </source>
</evidence>
<dbReference type="PANTHER" id="PTHR11584:SF369">
    <property type="entry name" value="MITOGEN-ACTIVATED PROTEIN KINASE KINASE KINASE 19-RELATED"/>
    <property type="match status" value="1"/>
</dbReference>
<dbReference type="Gene3D" id="1.10.510.10">
    <property type="entry name" value="Transferase(Phosphotransferase) domain 1"/>
    <property type="match status" value="1"/>
</dbReference>
<keyword evidence="4 7" id="KW-0418">Kinase</keyword>
<dbReference type="PROSITE" id="PS50011">
    <property type="entry name" value="PROTEIN_KINASE_DOM"/>
    <property type="match status" value="1"/>
</dbReference>
<dbReference type="Pfam" id="PF00069">
    <property type="entry name" value="Pkinase"/>
    <property type="match status" value="1"/>
</dbReference>
<dbReference type="GO" id="GO:0005524">
    <property type="term" value="F:ATP binding"/>
    <property type="evidence" value="ECO:0007669"/>
    <property type="project" value="UniProtKB-KW"/>
</dbReference>
<dbReference type="InterPro" id="IPR008271">
    <property type="entry name" value="Ser/Thr_kinase_AS"/>
</dbReference>
<organism evidence="7 8">
    <name type="scientific">Desmophyllum pertusum</name>
    <dbReference type="NCBI Taxonomy" id="174260"/>
    <lineage>
        <taxon>Eukaryota</taxon>
        <taxon>Metazoa</taxon>
        <taxon>Cnidaria</taxon>
        <taxon>Anthozoa</taxon>
        <taxon>Hexacorallia</taxon>
        <taxon>Scleractinia</taxon>
        <taxon>Caryophylliina</taxon>
        <taxon>Caryophylliidae</taxon>
        <taxon>Desmophyllum</taxon>
    </lineage>
</organism>
<gene>
    <name evidence="7" type="primary">MAP3K2_5</name>
    <name evidence="7" type="ORF">OS493_021104</name>
</gene>
<evidence type="ECO:0000313" key="8">
    <source>
        <dbReference type="Proteomes" id="UP001163046"/>
    </source>
</evidence>
<dbReference type="SMART" id="SM00220">
    <property type="entry name" value="S_TKc"/>
    <property type="match status" value="1"/>
</dbReference>
<dbReference type="Proteomes" id="UP001163046">
    <property type="component" value="Unassembled WGS sequence"/>
</dbReference>
<keyword evidence="8" id="KW-1185">Reference proteome</keyword>
<dbReference type="PANTHER" id="PTHR11584">
    <property type="entry name" value="SERINE/THREONINE PROTEIN KINASE"/>
    <property type="match status" value="1"/>
</dbReference>
<keyword evidence="5" id="KW-0067">ATP-binding</keyword>
<evidence type="ECO:0000256" key="1">
    <source>
        <dbReference type="ARBA" id="ARBA00022527"/>
    </source>
</evidence>
<dbReference type="EC" id="2.7.11.25" evidence="7"/>
<dbReference type="InterPro" id="IPR000719">
    <property type="entry name" value="Prot_kinase_dom"/>
</dbReference>
<evidence type="ECO:0000256" key="5">
    <source>
        <dbReference type="ARBA" id="ARBA00022840"/>
    </source>
</evidence>
<keyword evidence="2 7" id="KW-0808">Transferase</keyword>
<comment type="caution">
    <text evidence="7">The sequence shown here is derived from an EMBL/GenBank/DDBJ whole genome shotgun (WGS) entry which is preliminary data.</text>
</comment>
<dbReference type="GO" id="GO:0004709">
    <property type="term" value="F:MAP kinase kinase kinase activity"/>
    <property type="evidence" value="ECO:0007669"/>
    <property type="project" value="UniProtKB-EC"/>
</dbReference>
<name>A0A9W9ZNB5_9CNID</name>
<proteinExistence type="predicted"/>
<evidence type="ECO:0000313" key="7">
    <source>
        <dbReference type="EMBL" id="KAJ7384475.1"/>
    </source>
</evidence>
<evidence type="ECO:0000256" key="3">
    <source>
        <dbReference type="ARBA" id="ARBA00022741"/>
    </source>
</evidence>